<dbReference type="GO" id="GO:0010508">
    <property type="term" value="P:positive regulation of autophagy"/>
    <property type="evidence" value="ECO:0007669"/>
    <property type="project" value="EnsemblFungi"/>
</dbReference>
<feature type="compositionally biased region" description="Basic and acidic residues" evidence="2">
    <location>
        <begin position="350"/>
        <end position="360"/>
    </location>
</feature>
<dbReference type="Proteomes" id="UP000005627">
    <property type="component" value="Chromosome 7"/>
</dbReference>
<protein>
    <recommendedName>
        <fullName evidence="5">Nitrogen permease regulator 2</fullName>
    </recommendedName>
</protein>
<dbReference type="GO" id="GO:0015824">
    <property type="term" value="P:proline transport"/>
    <property type="evidence" value="ECO:0007669"/>
    <property type="project" value="EnsemblFungi"/>
</dbReference>
<evidence type="ECO:0008006" key="5">
    <source>
        <dbReference type="Google" id="ProtNLM"/>
    </source>
</evidence>
<dbReference type="Pfam" id="PF06218">
    <property type="entry name" value="NPR2"/>
    <property type="match status" value="1"/>
</dbReference>
<dbReference type="GO" id="GO:0006995">
    <property type="term" value="P:cellular response to nitrogen starvation"/>
    <property type="evidence" value="ECO:0007669"/>
    <property type="project" value="EnsemblFungi"/>
</dbReference>
<feature type="region of interest" description="Disordered" evidence="2">
    <location>
        <begin position="349"/>
        <end position="384"/>
    </location>
</feature>
<dbReference type="InterPro" id="IPR009348">
    <property type="entry name" value="NPR2-like"/>
</dbReference>
<dbReference type="EMBL" id="HE616748">
    <property type="protein sequence ID" value="CCE93819.1"/>
    <property type="molecule type" value="Genomic_DNA"/>
</dbReference>
<evidence type="ECO:0000313" key="4">
    <source>
        <dbReference type="Proteomes" id="UP000005627"/>
    </source>
</evidence>
<dbReference type="GeneID" id="11505192"/>
<dbReference type="KEGG" id="tdl:TDEL_0G04520"/>
<dbReference type="GO" id="GO:1990130">
    <property type="term" value="C:GATOR1 complex"/>
    <property type="evidence" value="ECO:0007669"/>
    <property type="project" value="EnsemblFungi"/>
</dbReference>
<dbReference type="GO" id="GO:0009410">
    <property type="term" value="P:response to xenobiotic stimulus"/>
    <property type="evidence" value="ECO:0007669"/>
    <property type="project" value="EnsemblFungi"/>
</dbReference>
<dbReference type="GO" id="GO:0005096">
    <property type="term" value="F:GTPase activator activity"/>
    <property type="evidence" value="ECO:0007669"/>
    <property type="project" value="TreeGrafter"/>
</dbReference>
<gene>
    <name evidence="3" type="primary">TDEL0G04520</name>
    <name evidence="3" type="ORF">TDEL_0G04520</name>
</gene>
<dbReference type="STRING" id="1076872.G8ZY52"/>
<proteinExistence type="inferred from homology"/>
<dbReference type="OrthoDB" id="338854at2759"/>
<dbReference type="eggNOG" id="KOG3789">
    <property type="taxonomic scope" value="Eukaryota"/>
</dbReference>
<dbReference type="AlphaFoldDB" id="G8ZY52"/>
<evidence type="ECO:0000256" key="1">
    <source>
        <dbReference type="ARBA" id="ARBA00008433"/>
    </source>
</evidence>
<dbReference type="FunCoup" id="G8ZY52">
    <property type="interactions" value="230"/>
</dbReference>
<sequence length="679" mass="77582">MGDQFEGFIPIHTIFYAVFHPTEGTKVRYEFPPGNLESHNINFDAIKNYIIPKPQLCHKLLTLKYKNYRIASYPVTVNSPIYARNFFSFNFVFVFPYDCQTSPYEPAIARLGKMFKVLEEQNLILSKAEKDPIFYHFKQVEIKDDQDAKSKPEKGSHNLSKSQAYASEKYHKIMTDIESADSTFSLKDLVLRVYQDLNNYSECLIPIDEGNAVDIKIFPMMTPPNSNISIEDVPVSTVNLNKVIDVNWDPTMLKIVPYINGLNSISKIAKLSVSDPGLVIECIKHLIYYNCVLLADIFQFSNIYAPTSSLRTFLTDSVLSTECQSYVVCEEDSTLPRLPFKRVNHSATESVDHELADSHRSQRTSGSRTTSMSSNGKFFPSSNNEMPALISEESLYRTGKHSQSSFSSNNTNPSNMLARYLPTKSCLFDLYRSLSQGTSLREWYGVHYGTIRANRIDVRRFITFGVINGLIYRCYSYPIMKNLEIFDLAKRLHREDISNHTVKHNKAKNPSKNIFSTSDIKFGVEYERQRNKHHKALNLDIADEVLRNVYKKLSVTNSTDTRPNSADPIARLYRERSLGSLADGSTNNIYRLQNSDRPSKVSFDKQQEIGHISKGMSSSNDKVKMDEEAKLERRERDLILLESVEAADSLDTICVKLEMSRYDVEALIQNLGEYKIINS</sequence>
<dbReference type="PANTHER" id="PTHR12991">
    <property type="entry name" value="NITROGEN PERMEASE REGULATOR 2/TUMOR SUPPRESSOR CANDIDATE 4"/>
    <property type="match status" value="1"/>
</dbReference>
<dbReference type="HOGENOM" id="CLU_014995_3_0_1"/>
<reference evidence="3 4" key="1">
    <citation type="journal article" date="2011" name="Proc. Natl. Acad. Sci. U.S.A.">
        <title>Evolutionary erosion of yeast sex chromosomes by mating-type switching accidents.</title>
        <authorList>
            <person name="Gordon J.L."/>
            <person name="Armisen D."/>
            <person name="Proux-Wera E."/>
            <person name="Oheigeartaigh S.S."/>
            <person name="Byrne K.P."/>
            <person name="Wolfe K.H."/>
        </authorList>
    </citation>
    <scope>NUCLEOTIDE SEQUENCE [LARGE SCALE GENOMIC DNA]</scope>
    <source>
        <strain evidence="4">ATCC 10662 / CBS 1146 / NBRC 0425 / NCYC 2629 / NRRL Y-866</strain>
    </source>
</reference>
<dbReference type="PANTHER" id="PTHR12991:SF10">
    <property type="entry name" value="GATOR COMPLEX PROTEIN NPRL2"/>
    <property type="match status" value="1"/>
</dbReference>
<feature type="compositionally biased region" description="Low complexity" evidence="2">
    <location>
        <begin position="363"/>
        <end position="374"/>
    </location>
</feature>
<organism evidence="3 4">
    <name type="scientific">Torulaspora delbrueckii</name>
    <name type="common">Yeast</name>
    <name type="synonym">Candida colliculosa</name>
    <dbReference type="NCBI Taxonomy" id="4950"/>
    <lineage>
        <taxon>Eukaryota</taxon>
        <taxon>Fungi</taxon>
        <taxon>Dikarya</taxon>
        <taxon>Ascomycota</taxon>
        <taxon>Saccharomycotina</taxon>
        <taxon>Saccharomycetes</taxon>
        <taxon>Saccharomycetales</taxon>
        <taxon>Saccharomycetaceae</taxon>
        <taxon>Torulaspora</taxon>
    </lineage>
</organism>
<comment type="similarity">
    <text evidence="1">Belongs to the NPR2 family.</text>
</comment>
<accession>G8ZY52</accession>
<dbReference type="InParanoid" id="G8ZY52"/>
<dbReference type="GO" id="GO:2000785">
    <property type="term" value="P:regulation of autophagosome assembly"/>
    <property type="evidence" value="ECO:0007669"/>
    <property type="project" value="EnsemblFungi"/>
</dbReference>
<evidence type="ECO:0000313" key="3">
    <source>
        <dbReference type="EMBL" id="CCE93819.1"/>
    </source>
</evidence>
<dbReference type="GO" id="GO:0034198">
    <property type="term" value="P:cellular response to amino acid starvation"/>
    <property type="evidence" value="ECO:0007669"/>
    <property type="project" value="EnsemblFungi"/>
</dbReference>
<dbReference type="GO" id="GO:1904262">
    <property type="term" value="P:negative regulation of TORC1 signaling"/>
    <property type="evidence" value="ECO:0007669"/>
    <property type="project" value="EnsemblFungi"/>
</dbReference>
<name>G8ZY52_TORDE</name>
<dbReference type="RefSeq" id="XP_003683030.1">
    <property type="nucleotide sequence ID" value="XM_003682982.1"/>
</dbReference>
<dbReference type="GO" id="GO:0005774">
    <property type="term" value="C:vacuolar membrane"/>
    <property type="evidence" value="ECO:0007669"/>
    <property type="project" value="TreeGrafter"/>
</dbReference>
<keyword evidence="4" id="KW-1185">Reference proteome</keyword>
<dbReference type="GO" id="GO:0015840">
    <property type="term" value="P:urea transport"/>
    <property type="evidence" value="ECO:0007669"/>
    <property type="project" value="EnsemblFungi"/>
</dbReference>
<evidence type="ECO:0000256" key="2">
    <source>
        <dbReference type="SAM" id="MobiDB-lite"/>
    </source>
</evidence>